<protein>
    <submittedName>
        <fullName evidence="5">BMC domain-containing protein</fullName>
    </submittedName>
</protein>
<dbReference type="RefSeq" id="WP_313792830.1">
    <property type="nucleotide sequence ID" value="NZ_CP102453.1"/>
</dbReference>
<evidence type="ECO:0000256" key="1">
    <source>
        <dbReference type="ARBA" id="ARBA00024322"/>
    </source>
</evidence>
<gene>
    <name evidence="5" type="ORF">NRE15_10515</name>
</gene>
<feature type="domain" description="BMC" evidence="4">
    <location>
        <begin position="5"/>
        <end position="89"/>
    </location>
</feature>
<accession>A0ABY5P449</accession>
<evidence type="ECO:0000313" key="5">
    <source>
        <dbReference type="EMBL" id="UUX33329.1"/>
    </source>
</evidence>
<keyword evidence="2" id="KW-1283">Bacterial microcompartment</keyword>
<dbReference type="Proteomes" id="UP001315967">
    <property type="component" value="Chromosome"/>
</dbReference>
<evidence type="ECO:0000256" key="2">
    <source>
        <dbReference type="ARBA" id="ARBA00024446"/>
    </source>
</evidence>
<reference evidence="5 6" key="1">
    <citation type="submission" date="2022-08" db="EMBL/GenBank/DDBJ databases">
        <title>Aerococcaceae sp. nov isolated from spoiled eye mask.</title>
        <authorList>
            <person name="Zhou G."/>
            <person name="Xie X.-B."/>
            <person name="Shi Q.-S."/>
            <person name="Wang Y.-S."/>
            <person name="Wen X."/>
            <person name="Peng H."/>
            <person name="Yang X.-J."/>
            <person name="Tao H.-B."/>
            <person name="Huang X.-M."/>
        </authorList>
    </citation>
    <scope>NUCLEOTIDE SEQUENCE [LARGE SCALE GENOMIC DNA]</scope>
    <source>
        <strain evidence="6">DM20194951</strain>
    </source>
</reference>
<evidence type="ECO:0000313" key="6">
    <source>
        <dbReference type="Proteomes" id="UP001315967"/>
    </source>
</evidence>
<dbReference type="CDD" id="cd07045">
    <property type="entry name" value="BMC_CcmK_like"/>
    <property type="match status" value="1"/>
</dbReference>
<dbReference type="PROSITE" id="PS51930">
    <property type="entry name" value="BMC_2"/>
    <property type="match status" value="1"/>
</dbReference>
<keyword evidence="6" id="KW-1185">Reference proteome</keyword>
<dbReference type="SUPFAM" id="SSF143414">
    <property type="entry name" value="CcmK-like"/>
    <property type="match status" value="1"/>
</dbReference>
<dbReference type="Pfam" id="PF00936">
    <property type="entry name" value="BMC"/>
    <property type="match status" value="1"/>
</dbReference>
<name>A0ABY5P449_9LACT</name>
<sequence length="208" mass="22901">MVSKALGLIEVKGLLSAMVAMDAALKASDVKLIGNQTIRGVLTTVELFGDVAAIQSAVEAGVNALTNTNSLISSHVIARLDEQVEQMIMKSFENKETLNNFIKEEQAPEHVMEEAKEEIESEEMQKAPEATLKENTLETETTQEMSEVNDQVTYSTPLTREELWSLKVTQLRTLAYKNNVAGIEKAEIKFATKEKLIDILSAEGGIDE</sequence>
<dbReference type="SMART" id="SM00877">
    <property type="entry name" value="BMC"/>
    <property type="match status" value="1"/>
</dbReference>
<dbReference type="EMBL" id="CP102453">
    <property type="protein sequence ID" value="UUX33329.1"/>
    <property type="molecule type" value="Genomic_DNA"/>
</dbReference>
<dbReference type="InterPro" id="IPR037233">
    <property type="entry name" value="CcmK-like_sf"/>
</dbReference>
<evidence type="ECO:0000256" key="3">
    <source>
        <dbReference type="PROSITE-ProRule" id="PRU01278"/>
    </source>
</evidence>
<dbReference type="PANTHER" id="PTHR33941">
    <property type="entry name" value="PROPANEDIOL UTILIZATION PROTEIN PDUA"/>
    <property type="match status" value="1"/>
</dbReference>
<dbReference type="InterPro" id="IPR050575">
    <property type="entry name" value="BMC_shell"/>
</dbReference>
<evidence type="ECO:0000259" key="4">
    <source>
        <dbReference type="PROSITE" id="PS51930"/>
    </source>
</evidence>
<organism evidence="5 6">
    <name type="scientific">Fundicoccus culcitae</name>
    <dbReference type="NCBI Taxonomy" id="2969821"/>
    <lineage>
        <taxon>Bacteria</taxon>
        <taxon>Bacillati</taxon>
        <taxon>Bacillota</taxon>
        <taxon>Bacilli</taxon>
        <taxon>Lactobacillales</taxon>
        <taxon>Aerococcaceae</taxon>
        <taxon>Fundicoccus</taxon>
    </lineage>
</organism>
<dbReference type="Gene3D" id="3.30.70.1710">
    <property type="match status" value="1"/>
</dbReference>
<dbReference type="InterPro" id="IPR044872">
    <property type="entry name" value="CcmK/CsoS1_BMC"/>
</dbReference>
<comment type="similarity">
    <text evidence="3">Belongs to the bacterial microcompartments protein family.</text>
</comment>
<dbReference type="PANTHER" id="PTHR33941:SF11">
    <property type="entry name" value="BACTERIAL MICROCOMPARTMENT SHELL PROTEIN PDUJ"/>
    <property type="match status" value="1"/>
</dbReference>
<proteinExistence type="inferred from homology"/>
<comment type="subcellular location">
    <subcellularLocation>
        <location evidence="1">Bacterial microcompartment</location>
    </subcellularLocation>
</comment>
<dbReference type="InterPro" id="IPR000249">
    <property type="entry name" value="BMC_dom"/>
</dbReference>